<dbReference type="InterPro" id="IPR053328">
    <property type="entry name" value="Uro-adherence_factor_A"/>
</dbReference>
<dbReference type="OrthoDB" id="10338082at2759"/>
<gene>
    <name evidence="2" type="ORF">TGP89_231880</name>
</gene>
<feature type="region of interest" description="Disordered" evidence="1">
    <location>
        <begin position="1"/>
        <end position="254"/>
    </location>
</feature>
<feature type="compositionally biased region" description="Basic residues" evidence="1">
    <location>
        <begin position="1"/>
        <end position="10"/>
    </location>
</feature>
<comment type="caution">
    <text evidence="2">The sequence shown here is derived from an EMBL/GenBank/DDBJ whole genome shotgun (WGS) entry which is preliminary data.</text>
</comment>
<feature type="compositionally biased region" description="Low complexity" evidence="1">
    <location>
        <begin position="20"/>
        <end position="35"/>
    </location>
</feature>
<proteinExistence type="predicted"/>
<name>A0A086L349_TOXGO</name>
<feature type="compositionally biased region" description="Basic and acidic residues" evidence="1">
    <location>
        <begin position="165"/>
        <end position="177"/>
    </location>
</feature>
<evidence type="ECO:0000256" key="1">
    <source>
        <dbReference type="SAM" id="MobiDB-lite"/>
    </source>
</evidence>
<accession>A0A086L349</accession>
<protein>
    <submittedName>
        <fullName evidence="2">Putative glutamine/glutamic acid rich protein</fullName>
    </submittedName>
</protein>
<dbReference type="PANTHER" id="PTHR34592">
    <property type="entry name" value="EXPRESSED PROTEIN"/>
    <property type="match status" value="1"/>
</dbReference>
<feature type="compositionally biased region" description="Basic and acidic residues" evidence="1">
    <location>
        <begin position="142"/>
        <end position="158"/>
    </location>
</feature>
<evidence type="ECO:0000313" key="2">
    <source>
        <dbReference type="EMBL" id="KFG51067.1"/>
    </source>
</evidence>
<dbReference type="AlphaFoldDB" id="A0A086L349"/>
<organism evidence="2 3">
    <name type="scientific">Toxoplasma gondii p89</name>
    <dbReference type="NCBI Taxonomy" id="943119"/>
    <lineage>
        <taxon>Eukaryota</taxon>
        <taxon>Sar</taxon>
        <taxon>Alveolata</taxon>
        <taxon>Apicomplexa</taxon>
        <taxon>Conoidasida</taxon>
        <taxon>Coccidia</taxon>
        <taxon>Eucoccidiorida</taxon>
        <taxon>Eimeriorina</taxon>
        <taxon>Sarcocystidae</taxon>
        <taxon>Toxoplasma</taxon>
    </lineage>
</organism>
<dbReference type="VEuPathDB" id="ToxoDB:TGP89_231880"/>
<dbReference type="Proteomes" id="UP000028828">
    <property type="component" value="Unassembled WGS sequence"/>
</dbReference>
<dbReference type="EMBL" id="AEYI02000214">
    <property type="protein sequence ID" value="KFG51067.1"/>
    <property type="molecule type" value="Genomic_DNA"/>
</dbReference>
<reference evidence="2 3" key="1">
    <citation type="submission" date="2014-03" db="EMBL/GenBank/DDBJ databases">
        <authorList>
            <person name="Sibley D."/>
            <person name="Venepally P."/>
            <person name="Karamycheva S."/>
            <person name="Hadjithomas M."/>
            <person name="Khan A."/>
            <person name="Brunk B."/>
            <person name="Roos D."/>
            <person name="Caler E."/>
            <person name="Lorenzi H."/>
        </authorList>
    </citation>
    <scope>NUCLEOTIDE SEQUENCE [LARGE SCALE GENOMIC DNA]</scope>
    <source>
        <strain evidence="3">p89</strain>
    </source>
</reference>
<dbReference type="PANTHER" id="PTHR34592:SF4">
    <property type="entry name" value="CHROMOSOME UNDETERMINED SCAFFOLD_31, WHOLE GENOME SHOTGUN SEQUENCE"/>
    <property type="match status" value="1"/>
</dbReference>
<evidence type="ECO:0000313" key="3">
    <source>
        <dbReference type="Proteomes" id="UP000028828"/>
    </source>
</evidence>
<feature type="compositionally biased region" description="Basic and acidic residues" evidence="1">
    <location>
        <begin position="76"/>
        <end position="90"/>
    </location>
</feature>
<sequence length="409" mass="44602">MARKRNSRSKRNADGEQRETPQAAAEEEQPQSTQAVTEEEQPKTTPVVPEEEQPKTIPAVTEEEQPQSTQAVTEEEQPKTSRAVTEEEQPKTSPVVTEEEQPKTTPVVTEVEQPKTTPVVTEVEQPKTASGLSASVESSADASDRPSEQEGGTSKETESVTASPRDARSAASQKEKTSLSCAGSPRAGSPAVRAAPVTSPQTGLLSPRGEPPSTRLSDYLLLSPTTEKAEGAHSSGVRTPTKPTTSTPEERVGDDLSVGRYSDVLGHHLPQTSFEATLPWTRTEYTCGLCAPSSTFILPTSTPIKADLTRYEGPDCKLITIHTRRYPAHQASFVDQVNIAQDRRSLWEMGKAVFSKEGFKFADARGVWNLVREVKRGCLEPGYYPVVEVHHGGRKVRKQRVPPAVDLYH</sequence>